<dbReference type="InterPro" id="IPR011006">
    <property type="entry name" value="CheY-like_superfamily"/>
</dbReference>
<sequence length="151" mass="16620">MCAAPARRHAWRRQGPGRGDAAQRARRAAARAGRRGQSHQPAHPALHARPARGRAFLVGDGAQAVERFQIEPFDIVLMDIQMPHLNGVEATRRIRAWEAAHGRASTPIIALSANVMAHQVESYREAGMNEVVEKPIDLSRLYSVLDALAPR</sequence>
<dbReference type="Proteomes" id="UP000245073">
    <property type="component" value="Unassembled WGS sequence"/>
</dbReference>
<organism evidence="6 7">
    <name type="scientific">Caulobacter endophyticus</name>
    <dbReference type="NCBI Taxonomy" id="2172652"/>
    <lineage>
        <taxon>Bacteria</taxon>
        <taxon>Pseudomonadati</taxon>
        <taxon>Pseudomonadota</taxon>
        <taxon>Alphaproteobacteria</taxon>
        <taxon>Caulobacterales</taxon>
        <taxon>Caulobacteraceae</taxon>
        <taxon>Caulobacter</taxon>
    </lineage>
</organism>
<proteinExistence type="predicted"/>
<dbReference type="PANTHER" id="PTHR45339">
    <property type="entry name" value="HYBRID SIGNAL TRANSDUCTION HISTIDINE KINASE J"/>
    <property type="match status" value="1"/>
</dbReference>
<evidence type="ECO:0000313" key="6">
    <source>
        <dbReference type="EMBL" id="PVM83490.1"/>
    </source>
</evidence>
<reference evidence="6 7" key="1">
    <citation type="submission" date="2018-04" db="EMBL/GenBank/DDBJ databases">
        <title>The genome sequence of Caulobacter sp. 744.</title>
        <authorList>
            <person name="Gao J."/>
            <person name="Sun J."/>
        </authorList>
    </citation>
    <scope>NUCLEOTIDE SEQUENCE [LARGE SCALE GENOMIC DNA]</scope>
    <source>
        <strain evidence="6 7">774</strain>
    </source>
</reference>
<feature type="region of interest" description="Disordered" evidence="4">
    <location>
        <begin position="1"/>
        <end position="47"/>
    </location>
</feature>
<feature type="compositionally biased region" description="Basic residues" evidence="4">
    <location>
        <begin position="1"/>
        <end position="12"/>
    </location>
</feature>
<dbReference type="Gene3D" id="3.40.50.2300">
    <property type="match status" value="1"/>
</dbReference>
<keyword evidence="7" id="KW-1185">Reference proteome</keyword>
<comment type="caution">
    <text evidence="6">The sequence shown here is derived from an EMBL/GenBank/DDBJ whole genome shotgun (WGS) entry which is preliminary data.</text>
</comment>
<evidence type="ECO:0000256" key="2">
    <source>
        <dbReference type="ARBA" id="ARBA00023012"/>
    </source>
</evidence>
<gene>
    <name evidence="6" type="ORF">DDF67_20715</name>
</gene>
<dbReference type="Pfam" id="PF00072">
    <property type="entry name" value="Response_reg"/>
    <property type="match status" value="1"/>
</dbReference>
<dbReference type="CDD" id="cd17546">
    <property type="entry name" value="REC_hyHK_CKI1_RcsC-like"/>
    <property type="match status" value="1"/>
</dbReference>
<evidence type="ECO:0000256" key="3">
    <source>
        <dbReference type="PROSITE-ProRule" id="PRU00169"/>
    </source>
</evidence>
<dbReference type="AlphaFoldDB" id="A0A2T9JIH4"/>
<protein>
    <recommendedName>
        <fullName evidence="5">Response regulatory domain-containing protein</fullName>
    </recommendedName>
</protein>
<keyword evidence="2" id="KW-0902">Two-component regulatory system</keyword>
<name>A0A2T9JIH4_9CAUL</name>
<feature type="modified residue" description="4-aspartylphosphate" evidence="3">
    <location>
        <position position="79"/>
    </location>
</feature>
<evidence type="ECO:0000313" key="7">
    <source>
        <dbReference type="Proteomes" id="UP000245073"/>
    </source>
</evidence>
<dbReference type="EMBL" id="QDKQ01000069">
    <property type="protein sequence ID" value="PVM83490.1"/>
    <property type="molecule type" value="Genomic_DNA"/>
</dbReference>
<dbReference type="PROSITE" id="PS50110">
    <property type="entry name" value="RESPONSE_REGULATORY"/>
    <property type="match status" value="1"/>
</dbReference>
<evidence type="ECO:0000256" key="4">
    <source>
        <dbReference type="SAM" id="MobiDB-lite"/>
    </source>
</evidence>
<dbReference type="SUPFAM" id="SSF52172">
    <property type="entry name" value="CheY-like"/>
    <property type="match status" value="1"/>
</dbReference>
<dbReference type="PANTHER" id="PTHR45339:SF1">
    <property type="entry name" value="HYBRID SIGNAL TRANSDUCTION HISTIDINE KINASE J"/>
    <property type="match status" value="1"/>
</dbReference>
<accession>A0A2T9JIH4</accession>
<dbReference type="GO" id="GO:0000160">
    <property type="term" value="P:phosphorelay signal transduction system"/>
    <property type="evidence" value="ECO:0007669"/>
    <property type="project" value="UniProtKB-KW"/>
</dbReference>
<evidence type="ECO:0000256" key="1">
    <source>
        <dbReference type="ARBA" id="ARBA00022553"/>
    </source>
</evidence>
<dbReference type="SMART" id="SM00448">
    <property type="entry name" value="REC"/>
    <property type="match status" value="1"/>
</dbReference>
<feature type="compositionally biased region" description="Basic residues" evidence="4">
    <location>
        <begin position="24"/>
        <end position="37"/>
    </location>
</feature>
<keyword evidence="1 3" id="KW-0597">Phosphoprotein</keyword>
<feature type="domain" description="Response regulatory" evidence="5">
    <location>
        <begin position="28"/>
        <end position="149"/>
    </location>
</feature>
<dbReference type="InterPro" id="IPR001789">
    <property type="entry name" value="Sig_transdc_resp-reg_receiver"/>
</dbReference>
<evidence type="ECO:0000259" key="5">
    <source>
        <dbReference type="PROSITE" id="PS50110"/>
    </source>
</evidence>